<comment type="similarity">
    <text evidence="1">Belongs to the asparaginase 1 family.</text>
</comment>
<dbReference type="EMBL" id="CP002106">
    <property type="protein sequence ID" value="ADK67493.1"/>
    <property type="molecule type" value="Genomic_DNA"/>
</dbReference>
<dbReference type="PROSITE" id="PS51732">
    <property type="entry name" value="ASN_GLN_ASE_3"/>
    <property type="match status" value="1"/>
</dbReference>
<dbReference type="InterPro" id="IPR037152">
    <property type="entry name" value="L-asparaginase_N_sf"/>
</dbReference>
<evidence type="ECO:0000256" key="7">
    <source>
        <dbReference type="PROSITE-ProRule" id="PRU10100"/>
    </source>
</evidence>
<feature type="binding site" evidence="5">
    <location>
        <begin position="93"/>
        <end position="94"/>
    </location>
    <ligand>
        <name>substrate</name>
    </ligand>
</feature>
<evidence type="ECO:0000256" key="5">
    <source>
        <dbReference type="PIRSR" id="PIRSR001220-2"/>
    </source>
</evidence>
<protein>
    <recommendedName>
        <fullName evidence="2">asparaginase</fullName>
        <ecNumber evidence="2">3.5.1.1</ecNumber>
    </recommendedName>
</protein>
<dbReference type="Gene3D" id="3.40.50.40">
    <property type="match status" value="1"/>
</dbReference>
<dbReference type="InterPro" id="IPR027474">
    <property type="entry name" value="L-asparaginase_N"/>
</dbReference>
<gene>
    <name evidence="10" type="ordered locus">Olsu_0369</name>
</gene>
<dbReference type="InterPro" id="IPR020827">
    <property type="entry name" value="Asparaginase/glutaminase_AS1"/>
</dbReference>
<dbReference type="SUPFAM" id="SSF53774">
    <property type="entry name" value="Glutaminase/Asparaginase"/>
    <property type="match status" value="1"/>
</dbReference>
<dbReference type="PROSITE" id="PS00917">
    <property type="entry name" value="ASN_GLN_ASE_2"/>
    <property type="match status" value="1"/>
</dbReference>
<dbReference type="InterPro" id="IPR006034">
    <property type="entry name" value="Asparaginase/glutaminase-like"/>
</dbReference>
<dbReference type="Proteomes" id="UP000000333">
    <property type="component" value="Chromosome"/>
</dbReference>
<name>E1QYM9_OLSUV</name>
<dbReference type="PANTHER" id="PTHR11707:SF28">
    <property type="entry name" value="60 KDA LYSOPHOSPHOLIPASE"/>
    <property type="match status" value="1"/>
</dbReference>
<feature type="active site" description="O-isoaspartyl threonine intermediate" evidence="4">
    <location>
        <position position="20"/>
    </location>
</feature>
<dbReference type="PRINTS" id="PR00139">
    <property type="entry name" value="ASNGLNASE"/>
</dbReference>
<dbReference type="InterPro" id="IPR040919">
    <property type="entry name" value="Asparaginase_C"/>
</dbReference>
<feature type="domain" description="L-asparaginase N-terminal" evidence="8">
    <location>
        <begin position="11"/>
        <end position="189"/>
    </location>
</feature>
<dbReference type="InterPro" id="IPR041725">
    <property type="entry name" value="L-asparaginase_I"/>
</dbReference>
<dbReference type="KEGG" id="ols:Olsu_0369"/>
<feature type="domain" description="Asparaginase/glutaminase C-terminal" evidence="9">
    <location>
        <begin position="232"/>
        <end position="349"/>
    </location>
</feature>
<dbReference type="Gene3D" id="3.40.50.1170">
    <property type="entry name" value="L-asparaginase, N-terminal domain"/>
    <property type="match status" value="1"/>
</dbReference>
<dbReference type="PANTHER" id="PTHR11707">
    <property type="entry name" value="L-ASPARAGINASE"/>
    <property type="match status" value="1"/>
</dbReference>
<keyword evidence="10" id="KW-0378">Hydrolase</keyword>
<dbReference type="InterPro" id="IPR027473">
    <property type="entry name" value="L-asparaginase_C"/>
</dbReference>
<organism evidence="10 11">
    <name type="scientific">Olsenella uli (strain ATCC 49627 / DSM 7084 / CCUG 31166 / CIP 109912 / JCM 12494 / LMG 11480 / NCIMB 702895 / VPI D76D-27C)</name>
    <name type="common">Lactobacillus uli</name>
    <dbReference type="NCBI Taxonomy" id="633147"/>
    <lineage>
        <taxon>Bacteria</taxon>
        <taxon>Bacillati</taxon>
        <taxon>Actinomycetota</taxon>
        <taxon>Coriobacteriia</taxon>
        <taxon>Coriobacteriales</taxon>
        <taxon>Atopobiaceae</taxon>
        <taxon>Olsenella</taxon>
    </lineage>
</organism>
<dbReference type="InterPro" id="IPR036152">
    <property type="entry name" value="Asp/glu_Ase-like_sf"/>
</dbReference>
<dbReference type="SMART" id="SM00870">
    <property type="entry name" value="Asparaginase"/>
    <property type="match status" value="1"/>
</dbReference>
<dbReference type="EC" id="3.5.1.1" evidence="2"/>
<dbReference type="FunFam" id="3.40.50.1170:FF:000001">
    <property type="entry name" value="L-asparaginase 2"/>
    <property type="match status" value="1"/>
</dbReference>
<dbReference type="InterPro" id="IPR027475">
    <property type="entry name" value="Asparaginase/glutaminase_AS2"/>
</dbReference>
<dbReference type="eggNOG" id="COG0252">
    <property type="taxonomic scope" value="Bacteria"/>
</dbReference>
<evidence type="ECO:0000259" key="9">
    <source>
        <dbReference type="Pfam" id="PF17763"/>
    </source>
</evidence>
<evidence type="ECO:0000313" key="11">
    <source>
        <dbReference type="Proteomes" id="UP000000333"/>
    </source>
</evidence>
<dbReference type="CDD" id="cd08963">
    <property type="entry name" value="L-asparaginase_I"/>
    <property type="match status" value="1"/>
</dbReference>
<comment type="catalytic activity">
    <reaction evidence="3">
        <text>L-asparagine + H2O = L-aspartate + NH4(+)</text>
        <dbReference type="Rhea" id="RHEA:21016"/>
        <dbReference type="ChEBI" id="CHEBI:15377"/>
        <dbReference type="ChEBI" id="CHEBI:28938"/>
        <dbReference type="ChEBI" id="CHEBI:29991"/>
        <dbReference type="ChEBI" id="CHEBI:58048"/>
        <dbReference type="EC" id="3.5.1.1"/>
    </reaction>
</comment>
<evidence type="ECO:0000256" key="2">
    <source>
        <dbReference type="ARBA" id="ARBA00012920"/>
    </source>
</evidence>
<dbReference type="Pfam" id="PF17763">
    <property type="entry name" value="Asparaginase_C"/>
    <property type="match status" value="1"/>
</dbReference>
<evidence type="ECO:0000256" key="1">
    <source>
        <dbReference type="ARBA" id="ARBA00010518"/>
    </source>
</evidence>
<evidence type="ECO:0000256" key="6">
    <source>
        <dbReference type="PROSITE-ProRule" id="PRU10099"/>
    </source>
</evidence>
<proteinExistence type="inferred from homology"/>
<evidence type="ECO:0000256" key="3">
    <source>
        <dbReference type="ARBA" id="ARBA00049366"/>
    </source>
</evidence>
<dbReference type="AlphaFoldDB" id="E1QYM9"/>
<dbReference type="PIRSF" id="PIRSF500176">
    <property type="entry name" value="L_ASNase"/>
    <property type="match status" value="1"/>
</dbReference>
<dbReference type="PROSITE" id="PS00144">
    <property type="entry name" value="ASN_GLN_ASE_1"/>
    <property type="match status" value="1"/>
</dbReference>
<feature type="active site" evidence="7">
    <location>
        <position position="93"/>
    </location>
</feature>
<evidence type="ECO:0000313" key="10">
    <source>
        <dbReference type="EMBL" id="ADK67493.1"/>
    </source>
</evidence>
<evidence type="ECO:0000256" key="4">
    <source>
        <dbReference type="PIRSR" id="PIRSR001220-1"/>
    </source>
</evidence>
<reference evidence="10 11" key="1">
    <citation type="journal article" date="2010" name="Stand. Genomic Sci.">
        <title>Complete genome sequence of Olsenella uli type strain (VPI D76D-27C).</title>
        <authorList>
            <person name="Goker M."/>
            <person name="Held B."/>
            <person name="Lucas S."/>
            <person name="Nolan M."/>
            <person name="Yasawong M."/>
            <person name="Glavina Del Rio T."/>
            <person name="Tice H."/>
            <person name="Cheng J.F."/>
            <person name="Bruce D."/>
            <person name="Detter J.C."/>
            <person name="Tapia R."/>
            <person name="Han C."/>
            <person name="Goodwin L."/>
            <person name="Pitluck S."/>
            <person name="Liolios K."/>
            <person name="Ivanova N."/>
            <person name="Mavromatis K."/>
            <person name="Mikhailova N."/>
            <person name="Pati A."/>
            <person name="Chen A."/>
            <person name="Palaniappan K."/>
            <person name="Land M."/>
            <person name="Hauser L."/>
            <person name="Chang Y.J."/>
            <person name="Jeffries C.D."/>
            <person name="Rohde M."/>
            <person name="Sikorski J."/>
            <person name="Pukall R."/>
            <person name="Woyke T."/>
            <person name="Bristow J."/>
            <person name="Eisen J.A."/>
            <person name="Markowitz V."/>
            <person name="Hugenholtz P."/>
            <person name="Kyrpides N.C."/>
            <person name="Klenk H.P."/>
            <person name="Lapidus A."/>
        </authorList>
    </citation>
    <scope>NUCLEOTIDE SEQUENCE [LARGE SCALE GENOMIC DNA]</scope>
    <source>
        <strain evidence="11">ATCC 49627 / DSM 7084 / CIP 109912 / JCM 12494 / NCIMB 702895 / VPI D76D-27C</strain>
    </source>
</reference>
<dbReference type="GO" id="GO:0004067">
    <property type="term" value="F:asparaginase activity"/>
    <property type="evidence" value="ECO:0007669"/>
    <property type="project" value="UniProtKB-UniRule"/>
</dbReference>
<evidence type="ECO:0000259" key="8">
    <source>
        <dbReference type="Pfam" id="PF00710"/>
    </source>
</evidence>
<dbReference type="RefSeq" id="WP_013251245.1">
    <property type="nucleotide sequence ID" value="NC_014363.1"/>
</dbReference>
<dbReference type="HOGENOM" id="CLU_019134_2_3_11"/>
<dbReference type="OrthoDB" id="9788068at2"/>
<dbReference type="Pfam" id="PF00710">
    <property type="entry name" value="Asparaginase"/>
    <property type="match status" value="1"/>
</dbReference>
<accession>E1QYM9</accession>
<dbReference type="GeneID" id="78511825"/>
<dbReference type="SFLD" id="SFLDS00057">
    <property type="entry name" value="Glutaminase/Asparaginase"/>
    <property type="match status" value="1"/>
</dbReference>
<dbReference type="STRING" id="633147.Olsu_0369"/>
<dbReference type="GO" id="GO:0006520">
    <property type="term" value="P:amino acid metabolic process"/>
    <property type="evidence" value="ECO:0007669"/>
    <property type="project" value="InterPro"/>
</dbReference>
<feature type="binding site" evidence="5">
    <location>
        <position position="62"/>
    </location>
    <ligand>
        <name>substrate</name>
    </ligand>
</feature>
<sequence length="362" mass="38544">MGPGGGDVLKHILIVATGGTIASTPQGGGLAPGLSGRQVADYVPQASEVARVDVVQPLNIDSTNMSPADWLLIASTIAGAYEDYDGFVVLHGTDTMAYTAAALSYLIQGSPKPIVLTGSQQPMGSPFTDARLNLYQSILYAADDLSSDVSIVFGGQVIVGTRAHKQRTMSFNAFNSVNFPLPAIIRADRIVRDGGMGMSITGVPTAQATPDGAAPAHGSLKPPTLYDRLCERVGVLRLTPGLDPAILSLLEGNFDAVILETYGIGGIPQGTDASWERAIFDWVEGGHTIALTTQVSEEGLDLGVYEVGRAYAEHPDILKGDDMTTEALVAKLMWALGQTRDRQRIRELFYRPVNHDRVPRQA</sequence>
<keyword evidence="11" id="KW-1185">Reference proteome</keyword>
<feature type="active site" evidence="6">
    <location>
        <position position="20"/>
    </location>
</feature>
<dbReference type="PIRSF" id="PIRSF001220">
    <property type="entry name" value="L-ASNase_gatD"/>
    <property type="match status" value="1"/>
</dbReference>